<comment type="caution">
    <text evidence="5">The sequence shown here is derived from an EMBL/GenBank/DDBJ whole genome shotgun (WGS) entry which is preliminary data.</text>
</comment>
<reference evidence="5" key="2">
    <citation type="submission" date="2020-11" db="EMBL/GenBank/DDBJ databases">
        <authorList>
            <person name="Cecchin M."/>
            <person name="Marcolungo L."/>
            <person name="Rossato M."/>
            <person name="Girolomoni L."/>
            <person name="Cosentino E."/>
            <person name="Cuine S."/>
            <person name="Li-Beisson Y."/>
            <person name="Delledonne M."/>
            <person name="Ballottari M."/>
        </authorList>
    </citation>
    <scope>NUCLEOTIDE SEQUENCE</scope>
    <source>
        <strain evidence="5">211/11P</strain>
        <tissue evidence="5">Whole cell</tissue>
    </source>
</reference>
<evidence type="ECO:0000313" key="6">
    <source>
        <dbReference type="Proteomes" id="UP001055712"/>
    </source>
</evidence>
<dbReference type="GO" id="GO:0005524">
    <property type="term" value="F:ATP binding"/>
    <property type="evidence" value="ECO:0007669"/>
    <property type="project" value="UniProtKB-KW"/>
</dbReference>
<gene>
    <name evidence="5" type="ORF">D9Q98_002631</name>
</gene>
<dbReference type="GO" id="GO:0016887">
    <property type="term" value="F:ATP hydrolysis activity"/>
    <property type="evidence" value="ECO:0007669"/>
    <property type="project" value="InterPro"/>
</dbReference>
<evidence type="ECO:0000259" key="4">
    <source>
        <dbReference type="SMART" id="SM00382"/>
    </source>
</evidence>
<dbReference type="Pfam" id="PF00004">
    <property type="entry name" value="AAA"/>
    <property type="match status" value="2"/>
</dbReference>
<dbReference type="PANTHER" id="PTHR23077">
    <property type="entry name" value="AAA-FAMILY ATPASE"/>
    <property type="match status" value="1"/>
</dbReference>
<reference evidence="5" key="1">
    <citation type="journal article" date="2019" name="Plant J.">
        <title>Chlorella vulgaris genome assembly and annotation reveals the molecular basis for metabolic acclimation to high light conditions.</title>
        <authorList>
            <person name="Cecchin M."/>
            <person name="Marcolungo L."/>
            <person name="Rossato M."/>
            <person name="Girolomoni L."/>
            <person name="Cosentino E."/>
            <person name="Cuine S."/>
            <person name="Li-Beisson Y."/>
            <person name="Delledonne M."/>
            <person name="Ballottari M."/>
        </authorList>
    </citation>
    <scope>NUCLEOTIDE SEQUENCE</scope>
    <source>
        <strain evidence="5">211/11P</strain>
    </source>
</reference>
<keyword evidence="6" id="KW-1185">Reference proteome</keyword>
<dbReference type="OrthoDB" id="5421at2759"/>
<accession>A0A9D4YZA3</accession>
<comment type="similarity">
    <text evidence="3">Belongs to the AAA ATPase family.</text>
</comment>
<dbReference type="EMBL" id="SIDB01000003">
    <property type="protein sequence ID" value="KAI3434558.1"/>
    <property type="molecule type" value="Genomic_DNA"/>
</dbReference>
<feature type="domain" description="AAA+ ATPase" evidence="4">
    <location>
        <begin position="306"/>
        <end position="444"/>
    </location>
</feature>
<dbReference type="FunFam" id="1.10.8.60:FF:000038">
    <property type="entry name" value="spermatogenesis-associated protein 5-like protein 1"/>
    <property type="match status" value="1"/>
</dbReference>
<dbReference type="InterPro" id="IPR041569">
    <property type="entry name" value="AAA_lid_3"/>
</dbReference>
<dbReference type="SMART" id="SM00382">
    <property type="entry name" value="AAA"/>
    <property type="match status" value="2"/>
</dbReference>
<evidence type="ECO:0000313" key="5">
    <source>
        <dbReference type="EMBL" id="KAI3434558.1"/>
    </source>
</evidence>
<name>A0A9D4YZA3_CHLVU</name>
<keyword evidence="1 3" id="KW-0547">Nucleotide-binding</keyword>
<dbReference type="FunFam" id="3.40.50.300:FF:000061">
    <property type="entry name" value="ATPase family, AAA domain-containing 2"/>
    <property type="match status" value="1"/>
</dbReference>
<protein>
    <recommendedName>
        <fullName evidence="4">AAA+ ATPase domain-containing protein</fullName>
    </recommendedName>
</protein>
<evidence type="ECO:0000256" key="2">
    <source>
        <dbReference type="ARBA" id="ARBA00022840"/>
    </source>
</evidence>
<dbReference type="InterPro" id="IPR050168">
    <property type="entry name" value="AAA_ATPase_domain"/>
</dbReference>
<feature type="domain" description="AAA+ ATPase" evidence="4">
    <location>
        <begin position="34"/>
        <end position="182"/>
    </location>
</feature>
<dbReference type="FunFam" id="3.40.50.300:FF:000661">
    <property type="entry name" value="calmodulin-interacting protein 111 isoform X1"/>
    <property type="match status" value="1"/>
</dbReference>
<dbReference type="AlphaFoldDB" id="A0A9D4YZA3"/>
<evidence type="ECO:0000256" key="1">
    <source>
        <dbReference type="ARBA" id="ARBA00022741"/>
    </source>
</evidence>
<dbReference type="InterPro" id="IPR003960">
    <property type="entry name" value="ATPase_AAA_CS"/>
</dbReference>
<dbReference type="PROSITE" id="PS00674">
    <property type="entry name" value="AAA"/>
    <property type="match status" value="2"/>
</dbReference>
<dbReference type="Gene3D" id="1.10.8.60">
    <property type="match status" value="2"/>
</dbReference>
<dbReference type="Gene3D" id="3.40.50.300">
    <property type="entry name" value="P-loop containing nucleotide triphosphate hydrolases"/>
    <property type="match status" value="2"/>
</dbReference>
<dbReference type="InterPro" id="IPR027417">
    <property type="entry name" value="P-loop_NTPase"/>
</dbReference>
<sequence>MQLAGMDATLQALREALSWPKLYKAVAEQLGVEWPNALLLHGPPGCGKTAAVHAVAAECGAVLHEVSVATIGGAFAGQAERRLREAFATAREEAEAGRPVVIFVDEIDALCPRRDSARSHEARIVAQLLTLLDGAAGRNAISARYPRLDIVIVAATSRPNAVDPALRRPGRFDVEIMVPPPDATARASILQVLIQHLPLHEPLDLTQLASDCHGYTGADLGALCREAAMNAASKGAASVGGTISAGDFVAAMKRVGPSLARGATAPFEAVSWNDIGGLWSVKQRLKQAVEWPLRHADAFRRLALSPPRGILLHGPPGCCKTTLVRAAASASGATLICLSGTQLYSMYVGQGEALLRDSFKRARLVAPSILFLDEVDSIVGKRSSHERGADLSARLLTSLLSEMDGLERAEGILVMGATNRPQALDAALTRPGRFDLTLYVPPPDEQGRLQALRIHSRTIPLAPDVDLSYIATCTGCFTGAELAAVCREAALAALREDVIQASEVHHCHFLKALHTVQPQLSASDLAKFESWSTV</sequence>
<dbReference type="PANTHER" id="PTHR23077:SF117">
    <property type="entry name" value="AAA+ ATPASE DOMAIN-CONTAINING PROTEIN"/>
    <property type="match status" value="1"/>
</dbReference>
<dbReference type="InterPro" id="IPR003959">
    <property type="entry name" value="ATPase_AAA_core"/>
</dbReference>
<dbReference type="Pfam" id="PF17862">
    <property type="entry name" value="AAA_lid_3"/>
    <property type="match status" value="2"/>
</dbReference>
<keyword evidence="2 3" id="KW-0067">ATP-binding</keyword>
<dbReference type="InterPro" id="IPR003593">
    <property type="entry name" value="AAA+_ATPase"/>
</dbReference>
<proteinExistence type="inferred from homology"/>
<dbReference type="Proteomes" id="UP001055712">
    <property type="component" value="Unassembled WGS sequence"/>
</dbReference>
<organism evidence="5 6">
    <name type="scientific">Chlorella vulgaris</name>
    <name type="common">Green alga</name>
    <dbReference type="NCBI Taxonomy" id="3077"/>
    <lineage>
        <taxon>Eukaryota</taxon>
        <taxon>Viridiplantae</taxon>
        <taxon>Chlorophyta</taxon>
        <taxon>core chlorophytes</taxon>
        <taxon>Trebouxiophyceae</taxon>
        <taxon>Chlorellales</taxon>
        <taxon>Chlorellaceae</taxon>
        <taxon>Chlorella clade</taxon>
        <taxon>Chlorella</taxon>
    </lineage>
</organism>
<dbReference type="SUPFAM" id="SSF52540">
    <property type="entry name" value="P-loop containing nucleoside triphosphate hydrolases"/>
    <property type="match status" value="2"/>
</dbReference>
<evidence type="ECO:0000256" key="3">
    <source>
        <dbReference type="RuleBase" id="RU003651"/>
    </source>
</evidence>